<dbReference type="InterPro" id="IPR000700">
    <property type="entry name" value="PAS-assoc_C"/>
</dbReference>
<comment type="subunit">
    <text evidence="9">At low DSF concentrations, interacts with RpfF.</text>
</comment>
<evidence type="ECO:0000259" key="13">
    <source>
        <dbReference type="PROSITE" id="PS50112"/>
    </source>
</evidence>
<keyword evidence="7" id="KW-0067">ATP-binding</keyword>
<dbReference type="CDD" id="cd00082">
    <property type="entry name" value="HisKA"/>
    <property type="match status" value="1"/>
</dbReference>
<evidence type="ECO:0000256" key="7">
    <source>
        <dbReference type="ARBA" id="ARBA00022840"/>
    </source>
</evidence>
<dbReference type="Proteomes" id="UP000190962">
    <property type="component" value="Unassembled WGS sequence"/>
</dbReference>
<dbReference type="PROSITE" id="PS50113">
    <property type="entry name" value="PAC"/>
    <property type="match status" value="2"/>
</dbReference>
<dbReference type="Pfam" id="PF13426">
    <property type="entry name" value="PAS_9"/>
    <property type="match status" value="2"/>
</dbReference>
<dbReference type="SMART" id="SM00086">
    <property type="entry name" value="PAC"/>
    <property type="match status" value="2"/>
</dbReference>
<dbReference type="SMART" id="SM00387">
    <property type="entry name" value="HATPase_c"/>
    <property type="match status" value="1"/>
</dbReference>
<evidence type="ECO:0000256" key="4">
    <source>
        <dbReference type="ARBA" id="ARBA00022679"/>
    </source>
</evidence>
<dbReference type="InterPro" id="IPR003661">
    <property type="entry name" value="HisK_dim/P_dom"/>
</dbReference>
<dbReference type="EC" id="2.7.13.3" evidence="2"/>
<keyword evidence="4" id="KW-0808">Transferase</keyword>
<dbReference type="PANTHER" id="PTHR45339">
    <property type="entry name" value="HYBRID SIGNAL TRANSDUCTION HISTIDINE KINASE J"/>
    <property type="match status" value="1"/>
</dbReference>
<comment type="caution">
    <text evidence="15">The sequence shown here is derived from an EMBL/GenBank/DDBJ whole genome shotgun (WGS) entry which is preliminary data.</text>
</comment>
<dbReference type="EMBL" id="MPNX01000026">
    <property type="protein sequence ID" value="OOY33980.1"/>
    <property type="molecule type" value="Genomic_DNA"/>
</dbReference>
<organism evidence="15 16">
    <name type="scientific">Solemya velum gill symbiont</name>
    <dbReference type="NCBI Taxonomy" id="2340"/>
    <lineage>
        <taxon>Bacteria</taxon>
        <taxon>Pseudomonadati</taxon>
        <taxon>Pseudomonadota</taxon>
        <taxon>Gammaproteobacteria</taxon>
        <taxon>sulfur-oxidizing symbionts</taxon>
    </lineage>
</organism>
<feature type="domain" description="Histidine kinase" evidence="12">
    <location>
        <begin position="293"/>
        <end position="512"/>
    </location>
</feature>
<dbReference type="SMART" id="SM00388">
    <property type="entry name" value="HisKA"/>
    <property type="match status" value="1"/>
</dbReference>
<protein>
    <recommendedName>
        <fullName evidence="10">Sensory/regulatory protein RpfC</fullName>
        <ecNumber evidence="2">2.7.13.3</ecNumber>
    </recommendedName>
</protein>
<keyword evidence="11" id="KW-0175">Coiled coil</keyword>
<evidence type="ECO:0000256" key="11">
    <source>
        <dbReference type="SAM" id="Coils"/>
    </source>
</evidence>
<dbReference type="GO" id="GO:0000155">
    <property type="term" value="F:phosphorelay sensor kinase activity"/>
    <property type="evidence" value="ECO:0007669"/>
    <property type="project" value="InterPro"/>
</dbReference>
<dbReference type="InterPro" id="IPR036890">
    <property type="entry name" value="HATPase_C_sf"/>
</dbReference>
<dbReference type="NCBIfam" id="TIGR00229">
    <property type="entry name" value="sensory_box"/>
    <property type="match status" value="2"/>
</dbReference>
<dbReference type="GO" id="GO:0005524">
    <property type="term" value="F:ATP binding"/>
    <property type="evidence" value="ECO:0007669"/>
    <property type="project" value="UniProtKB-KW"/>
</dbReference>
<dbReference type="InterPro" id="IPR003594">
    <property type="entry name" value="HATPase_dom"/>
</dbReference>
<comment type="catalytic activity">
    <reaction evidence="1">
        <text>ATP + protein L-histidine = ADP + protein N-phospho-L-histidine.</text>
        <dbReference type="EC" id="2.7.13.3"/>
    </reaction>
</comment>
<dbReference type="PANTHER" id="PTHR45339:SF1">
    <property type="entry name" value="HYBRID SIGNAL TRANSDUCTION HISTIDINE KINASE J"/>
    <property type="match status" value="1"/>
</dbReference>
<dbReference type="AlphaFoldDB" id="A0A1T2CGH3"/>
<feature type="coiled-coil region" evidence="11">
    <location>
        <begin position="128"/>
        <end position="155"/>
    </location>
</feature>
<dbReference type="InterPro" id="IPR035965">
    <property type="entry name" value="PAS-like_dom_sf"/>
</dbReference>
<evidence type="ECO:0000313" key="16">
    <source>
        <dbReference type="Proteomes" id="UP000190962"/>
    </source>
</evidence>
<dbReference type="Gene3D" id="1.10.287.130">
    <property type="match status" value="1"/>
</dbReference>
<reference evidence="15 16" key="1">
    <citation type="submission" date="2016-11" db="EMBL/GenBank/DDBJ databases">
        <title>Mixed transmission modes and dynamic genome evolution in an obligate animal-bacterial symbiosis.</title>
        <authorList>
            <person name="Russell S.L."/>
            <person name="Corbett-Detig R.B."/>
            <person name="Cavanaugh C.M."/>
        </authorList>
    </citation>
    <scope>NUCLEOTIDE SEQUENCE [LARGE SCALE GENOMIC DNA]</scope>
    <source>
        <strain evidence="15">MA-KB16</strain>
    </source>
</reference>
<evidence type="ECO:0000256" key="5">
    <source>
        <dbReference type="ARBA" id="ARBA00022741"/>
    </source>
</evidence>
<dbReference type="InterPro" id="IPR005467">
    <property type="entry name" value="His_kinase_dom"/>
</dbReference>
<dbReference type="PRINTS" id="PR00344">
    <property type="entry name" value="BCTRLSENSOR"/>
</dbReference>
<evidence type="ECO:0000259" key="14">
    <source>
        <dbReference type="PROSITE" id="PS50113"/>
    </source>
</evidence>
<dbReference type="CDD" id="cd16922">
    <property type="entry name" value="HATPase_EvgS-ArcB-TorS-like"/>
    <property type="match status" value="1"/>
</dbReference>
<dbReference type="Pfam" id="PF00512">
    <property type="entry name" value="HisKA"/>
    <property type="match status" value="1"/>
</dbReference>
<dbReference type="RefSeq" id="WP_078453562.1">
    <property type="nucleotide sequence ID" value="NZ_MPNX01000026.1"/>
</dbReference>
<dbReference type="InterPro" id="IPR000014">
    <property type="entry name" value="PAS"/>
</dbReference>
<keyword evidence="5" id="KW-0547">Nucleotide-binding</keyword>
<feature type="domain" description="PAC" evidence="14">
    <location>
        <begin position="223"/>
        <end position="275"/>
    </location>
</feature>
<gene>
    <name evidence="15" type="ORF">BOV88_12410</name>
</gene>
<feature type="domain" description="PAC" evidence="14">
    <location>
        <begin position="91"/>
        <end position="144"/>
    </location>
</feature>
<dbReference type="SUPFAM" id="SSF55874">
    <property type="entry name" value="ATPase domain of HSP90 chaperone/DNA topoisomerase II/histidine kinase"/>
    <property type="match status" value="1"/>
</dbReference>
<sequence length="528" mass="59074">MKTEVIERMEAQRRQAELLRELNFQQFALDQHSIVSMTDSDGKITYTNGRFCKISGYSEKELLGNNHRILKSGVHPESYYNEIWDTISKGLTWRGEVCNKAKDGTLYWVNASIVPFMGDSGPERYISIRTDITERKRAEEALRAAEERSRLLLESVGEGIFGIGEDGLVDFINQEALKLLGYEADELIGQKIHPIIHHTHADGSHYPIEECPMHKSATEGSFHKVEDELLWRKDGSCFPAQYTSVPIVKGGKLSGVVVLFRDITEQQRANQAISEARTAAEEATRAKSDFLANMSHEIRTPMNAIIGMSHLAIQTDMDSKQRDYVNKIHHAADSLLGLINDILDFSKIEAGKLDMETIPFSLDDTLEKCATLISVKTVEKGLELLIDIDPDVPHGLVGDPLRLGQVLTNLANNAVKFTEQGEIILRIEMVKETEDKVTVQFSVIDSGIGMTDKQMKKLFQSFSQADASTTRKYGGTGLGLTISKTLVEMMGGKSGWKAPMERAVLFPLPQTSVCQNLMRSRVNHWCRI</sequence>
<keyword evidence="3" id="KW-0597">Phosphoprotein</keyword>
<accession>A0A1T2CGH3</accession>
<evidence type="ECO:0000256" key="2">
    <source>
        <dbReference type="ARBA" id="ARBA00012438"/>
    </source>
</evidence>
<evidence type="ECO:0000256" key="6">
    <source>
        <dbReference type="ARBA" id="ARBA00022777"/>
    </source>
</evidence>
<evidence type="ECO:0000259" key="12">
    <source>
        <dbReference type="PROSITE" id="PS50109"/>
    </source>
</evidence>
<dbReference type="FunFam" id="1.10.287.130:FF:000002">
    <property type="entry name" value="Two-component osmosensing histidine kinase"/>
    <property type="match status" value="1"/>
</dbReference>
<evidence type="ECO:0000256" key="8">
    <source>
        <dbReference type="ARBA" id="ARBA00023012"/>
    </source>
</evidence>
<dbReference type="InterPro" id="IPR001610">
    <property type="entry name" value="PAC"/>
</dbReference>
<name>A0A1T2CGH3_SOVGS</name>
<evidence type="ECO:0000256" key="1">
    <source>
        <dbReference type="ARBA" id="ARBA00000085"/>
    </source>
</evidence>
<dbReference type="FunFam" id="3.30.565.10:FF:000010">
    <property type="entry name" value="Sensor histidine kinase RcsC"/>
    <property type="match status" value="1"/>
</dbReference>
<dbReference type="InterPro" id="IPR036097">
    <property type="entry name" value="HisK_dim/P_sf"/>
</dbReference>
<keyword evidence="8" id="KW-0902">Two-component regulatory system</keyword>
<dbReference type="InterPro" id="IPR004358">
    <property type="entry name" value="Sig_transdc_His_kin-like_C"/>
</dbReference>
<dbReference type="Gene3D" id="3.30.565.10">
    <property type="entry name" value="Histidine kinase-like ATPase, C-terminal domain"/>
    <property type="match status" value="1"/>
</dbReference>
<proteinExistence type="predicted"/>
<dbReference type="PROSITE" id="PS50109">
    <property type="entry name" value="HIS_KIN"/>
    <property type="match status" value="1"/>
</dbReference>
<evidence type="ECO:0000256" key="3">
    <source>
        <dbReference type="ARBA" id="ARBA00022553"/>
    </source>
</evidence>
<evidence type="ECO:0000313" key="15">
    <source>
        <dbReference type="EMBL" id="OOY33980.1"/>
    </source>
</evidence>
<feature type="domain" description="PAS" evidence="13">
    <location>
        <begin position="145"/>
        <end position="197"/>
    </location>
</feature>
<dbReference type="PROSITE" id="PS50112">
    <property type="entry name" value="PAS"/>
    <property type="match status" value="2"/>
</dbReference>
<evidence type="ECO:0000256" key="10">
    <source>
        <dbReference type="ARBA" id="ARBA00068150"/>
    </source>
</evidence>
<feature type="domain" description="PAS" evidence="13">
    <location>
        <begin position="35"/>
        <end position="78"/>
    </location>
</feature>
<dbReference type="SUPFAM" id="SSF55785">
    <property type="entry name" value="PYP-like sensor domain (PAS domain)"/>
    <property type="match status" value="2"/>
</dbReference>
<evidence type="ECO:0000256" key="9">
    <source>
        <dbReference type="ARBA" id="ARBA00064003"/>
    </source>
</evidence>
<dbReference type="CDD" id="cd00130">
    <property type="entry name" value="PAS"/>
    <property type="match status" value="2"/>
</dbReference>
<dbReference type="Pfam" id="PF02518">
    <property type="entry name" value="HATPase_c"/>
    <property type="match status" value="1"/>
</dbReference>
<dbReference type="SMART" id="SM00091">
    <property type="entry name" value="PAS"/>
    <property type="match status" value="2"/>
</dbReference>
<dbReference type="Gene3D" id="3.30.450.20">
    <property type="entry name" value="PAS domain"/>
    <property type="match status" value="2"/>
</dbReference>
<dbReference type="SUPFAM" id="SSF47384">
    <property type="entry name" value="Homodimeric domain of signal transducing histidine kinase"/>
    <property type="match status" value="1"/>
</dbReference>
<keyword evidence="6" id="KW-0418">Kinase</keyword>